<feature type="compositionally biased region" description="Basic and acidic residues" evidence="9">
    <location>
        <begin position="1062"/>
        <end position="1074"/>
    </location>
</feature>
<dbReference type="GO" id="GO:0016926">
    <property type="term" value="P:protein desumoylation"/>
    <property type="evidence" value="ECO:0007669"/>
    <property type="project" value="TreeGrafter"/>
</dbReference>
<dbReference type="GO" id="GO:0006508">
    <property type="term" value="P:proteolysis"/>
    <property type="evidence" value="ECO:0007669"/>
    <property type="project" value="UniProtKB-KW"/>
</dbReference>
<feature type="chain" id="PRO_5012727183" evidence="10">
    <location>
        <begin position="16"/>
        <end position="1114"/>
    </location>
</feature>
<evidence type="ECO:0000259" key="11">
    <source>
        <dbReference type="PROSITE" id="PS50600"/>
    </source>
</evidence>
<dbReference type="InterPro" id="IPR003653">
    <property type="entry name" value="Peptidase_C48_C"/>
</dbReference>
<dbReference type="PROSITE" id="PS50600">
    <property type="entry name" value="ULP_PROTEASE"/>
    <property type="match status" value="1"/>
</dbReference>
<keyword evidence="3" id="KW-0436">Ligase</keyword>
<keyword evidence="2" id="KW-0597">Phosphoprotein</keyword>
<comment type="similarity">
    <text evidence="1">Belongs to the peptidase C48 family.</text>
</comment>
<organism evidence="12 13">
    <name type="scientific">Lentinula edodes</name>
    <name type="common">Shiitake mushroom</name>
    <name type="synonym">Lentinus edodes</name>
    <dbReference type="NCBI Taxonomy" id="5353"/>
    <lineage>
        <taxon>Eukaryota</taxon>
        <taxon>Fungi</taxon>
        <taxon>Dikarya</taxon>
        <taxon>Basidiomycota</taxon>
        <taxon>Agaricomycotina</taxon>
        <taxon>Agaricomycetes</taxon>
        <taxon>Agaricomycetidae</taxon>
        <taxon>Agaricales</taxon>
        <taxon>Marasmiineae</taxon>
        <taxon>Omphalotaceae</taxon>
        <taxon>Lentinula</taxon>
    </lineage>
</organism>
<evidence type="ECO:0000313" key="13">
    <source>
        <dbReference type="Proteomes" id="UP000188533"/>
    </source>
</evidence>
<keyword evidence="4" id="KW-0645">Protease</keyword>
<dbReference type="GO" id="GO:0005524">
    <property type="term" value="F:ATP binding"/>
    <property type="evidence" value="ECO:0007669"/>
    <property type="project" value="UniProtKB-KW"/>
</dbReference>
<dbReference type="AlphaFoldDB" id="A0A1Q3EH68"/>
<feature type="region of interest" description="Disordered" evidence="9">
    <location>
        <begin position="861"/>
        <end position="904"/>
    </location>
</feature>
<dbReference type="PANTHER" id="PTHR46896:SF3">
    <property type="entry name" value="FI06413P-RELATED"/>
    <property type="match status" value="1"/>
</dbReference>
<dbReference type="InterPro" id="IPR036565">
    <property type="entry name" value="Mur-like_cat_sf"/>
</dbReference>
<feature type="compositionally biased region" description="Polar residues" evidence="9">
    <location>
        <begin position="861"/>
        <end position="870"/>
    </location>
</feature>
<dbReference type="InterPro" id="IPR038765">
    <property type="entry name" value="Papain-like_cys_pep_sf"/>
</dbReference>
<evidence type="ECO:0000256" key="7">
    <source>
        <dbReference type="ARBA" id="ARBA00022801"/>
    </source>
</evidence>
<evidence type="ECO:0000256" key="10">
    <source>
        <dbReference type="SAM" id="SignalP"/>
    </source>
</evidence>
<protein>
    <submittedName>
        <fullName evidence="12">Sumo deconjugating cysteine peptidase ulp2</fullName>
    </submittedName>
</protein>
<dbReference type="GO" id="GO:0005634">
    <property type="term" value="C:nucleus"/>
    <property type="evidence" value="ECO:0007669"/>
    <property type="project" value="TreeGrafter"/>
</dbReference>
<comment type="caution">
    <text evidence="12">The sequence shown here is derived from an EMBL/GenBank/DDBJ whole genome shotgun (WGS) entry which is preliminary data.</text>
</comment>
<evidence type="ECO:0000256" key="6">
    <source>
        <dbReference type="ARBA" id="ARBA00022786"/>
    </source>
</evidence>
<name>A0A1Q3EH68_LENED</name>
<sequence length="1114" mass="123496">MLVLTALLIFERVKVDIVVMEVGMGGRLDATNVIPDEVVMISALTAVDLDHQAFLGDTVAAITKEKASIARRARMVVQEAGGDFFSAPSALQMPSEDQRRPESYSQFQPPSPCPIELNMPCFRDPFNALLPLHGSHQLENVGAVMAAKGVSASDRQTISSLSHLPASGTSLVLKKPPRTLRDASISSNTRTKWDKPPTLIPVPSNSMQNPYNSARFHTNLDSSRSQSYGSRQKQQTLTGRSLKRRKTAHAPLVAKDPQQDITLIPNEDDAHEAESFFNPAPLKPKNLRNTPKETPVTLISSEEEDEGPSAHLNGSVSGPPDGHSTRSSEVEDISEFSDSEVKPGQPGKIGYVKEQARKLDRNEQANLNRKMAVARVATVPHLDLKQLPNVKNGMKPRTTVKSVKSMQFGDPKCPEPCIKFTSRLLHPLQRHTGIGQRWGGDFKPGERGNGEVSLKIDIEDPIWSPQIFDAFRTFCKRVVPYECTDVVGLGANRALWSFAQQAAGSCENDTSMEYAEVESDPLNNNIREEEIPEYDHLPMSNERNGIVDKPTPREPRKSYTTRQSSNTSETRNTTVVVRRSTRQQQNQGKQGKKQPSEDPDEIILSYPPGVTTGAVKITNGDYNRLLPDEYLNDTLIEFGLKLWHHELATEDPQLANQIHVFNSFFYKKLNKKSIEEGYQSVRRWTSRFDIFSKKFVIVPINENMHWYLAIIHLPELVLLPPPERELPNTRHHTRSSNVYEDLISSVDAPDNALSPAAAAASSNEAEFGSTLSGRRSLISTTPSGSASRAASPSEASAMLEETKPSSEADAEETFRGLTTMDISVDIQIPSTHEKSPSPCTPLVDEPMDVDGSADERTVISPSFTSLVTSSRDPRDRSLSMGVEQDQHHGNQGKHISPSRSKTSTVTPASFYAVPARSNKGKEKAINLSDEVSNGDVNPVHSSSRETSGQPITMIFTLDSLGNKHPKVINTLSKYLQLEAIDKKHLHNTSKALGRNLPVPTQPNFCDCGVYLIHFAQVFVKKADYLSRISQKKGTRSQVDRQVDWEGHRLDDFRDELRMKVEENAPNDEARRTEPVVHGLSDSDSDIDIVETSTLTIPHDRKAKTRIKSDRMRAG</sequence>
<keyword evidence="7" id="KW-0378">Hydrolase</keyword>
<evidence type="ECO:0000256" key="5">
    <source>
        <dbReference type="ARBA" id="ARBA00022741"/>
    </source>
</evidence>
<accession>A0A1Q3EH68</accession>
<feature type="compositionally biased region" description="Low complexity" evidence="9">
    <location>
        <begin position="779"/>
        <end position="797"/>
    </location>
</feature>
<dbReference type="Gene3D" id="1.10.418.20">
    <property type="match status" value="1"/>
</dbReference>
<dbReference type="InterPro" id="IPR018109">
    <property type="entry name" value="Folylpolyglutamate_synth_CS"/>
</dbReference>
<keyword evidence="13" id="KW-1185">Reference proteome</keyword>
<dbReference type="Proteomes" id="UP000188533">
    <property type="component" value="Unassembled WGS sequence"/>
</dbReference>
<evidence type="ECO:0000256" key="2">
    <source>
        <dbReference type="ARBA" id="ARBA00022553"/>
    </source>
</evidence>
<evidence type="ECO:0000256" key="9">
    <source>
        <dbReference type="SAM" id="MobiDB-lite"/>
    </source>
</evidence>
<dbReference type="PROSITE" id="PS01012">
    <property type="entry name" value="FOLYLPOLYGLU_SYNT_2"/>
    <property type="match status" value="1"/>
</dbReference>
<reference evidence="12 13" key="1">
    <citation type="submission" date="2016-08" db="EMBL/GenBank/DDBJ databases">
        <authorList>
            <consortium name="Lentinula edodes genome sequencing consortium"/>
            <person name="Sakamoto Y."/>
            <person name="Nakade K."/>
            <person name="Sato S."/>
            <person name="Yoshida Y."/>
            <person name="Miyazaki K."/>
            <person name="Natsume S."/>
            <person name="Konno N."/>
        </authorList>
    </citation>
    <scope>NUCLEOTIDE SEQUENCE [LARGE SCALE GENOMIC DNA]</scope>
    <source>
        <strain evidence="12 13">NBRC 111202</strain>
    </source>
</reference>
<gene>
    <name evidence="12" type="ORF">LENED_008427</name>
</gene>
<feature type="region of interest" description="Disordered" evidence="9">
    <location>
        <begin position="1062"/>
        <end position="1084"/>
    </location>
</feature>
<keyword evidence="6" id="KW-0833">Ubl conjugation pathway</keyword>
<dbReference type="GO" id="GO:0004326">
    <property type="term" value="F:tetrahydrofolylpolyglutamate synthase activity"/>
    <property type="evidence" value="ECO:0007669"/>
    <property type="project" value="InterPro"/>
</dbReference>
<keyword evidence="5" id="KW-0547">Nucleotide-binding</keyword>
<dbReference type="Pfam" id="PF02902">
    <property type="entry name" value="Peptidase_C48"/>
    <property type="match status" value="2"/>
</dbReference>
<dbReference type="Gene3D" id="3.40.1190.10">
    <property type="entry name" value="Mur-like, catalytic domain"/>
    <property type="match status" value="1"/>
</dbReference>
<feature type="region of interest" description="Disordered" evidence="9">
    <location>
        <begin position="87"/>
        <end position="108"/>
    </location>
</feature>
<feature type="region of interest" description="Disordered" evidence="9">
    <location>
        <begin position="531"/>
        <end position="604"/>
    </location>
</feature>
<dbReference type="EMBL" id="BDGU01000322">
    <property type="protein sequence ID" value="GAW06499.1"/>
    <property type="molecule type" value="Genomic_DNA"/>
</dbReference>
<evidence type="ECO:0000256" key="3">
    <source>
        <dbReference type="ARBA" id="ARBA00022598"/>
    </source>
</evidence>
<dbReference type="STRING" id="5353.A0A1Q3EH68"/>
<reference evidence="12 13" key="2">
    <citation type="submission" date="2017-02" db="EMBL/GenBank/DDBJ databases">
        <title>A genome survey and senescence transcriptome analysis in Lentinula edodes.</title>
        <authorList>
            <person name="Sakamoto Y."/>
            <person name="Nakade K."/>
            <person name="Sato S."/>
            <person name="Yoshida Y."/>
            <person name="Miyazaki K."/>
            <person name="Natsume S."/>
            <person name="Konno N."/>
        </authorList>
    </citation>
    <scope>NUCLEOTIDE SEQUENCE [LARGE SCALE GENOMIC DNA]</scope>
    <source>
        <strain evidence="12 13">NBRC 111202</strain>
    </source>
</reference>
<dbReference type="SUPFAM" id="SSF53623">
    <property type="entry name" value="MurD-like peptide ligases, catalytic domain"/>
    <property type="match status" value="1"/>
</dbReference>
<dbReference type="Gene3D" id="3.40.395.10">
    <property type="entry name" value="Adenoviral Proteinase, Chain A"/>
    <property type="match status" value="1"/>
</dbReference>
<dbReference type="SUPFAM" id="SSF54001">
    <property type="entry name" value="Cysteine proteinases"/>
    <property type="match status" value="1"/>
</dbReference>
<keyword evidence="8" id="KW-0067">ATP-binding</keyword>
<dbReference type="GO" id="GO:0070139">
    <property type="term" value="F:SUMO-specific endopeptidase activity"/>
    <property type="evidence" value="ECO:0007669"/>
    <property type="project" value="TreeGrafter"/>
</dbReference>
<evidence type="ECO:0000256" key="8">
    <source>
        <dbReference type="ARBA" id="ARBA00022840"/>
    </source>
</evidence>
<feature type="signal peptide" evidence="10">
    <location>
        <begin position="1"/>
        <end position="15"/>
    </location>
</feature>
<feature type="domain" description="Ubiquitin-like protease family profile" evidence="11">
    <location>
        <begin position="615"/>
        <end position="1018"/>
    </location>
</feature>
<feature type="compositionally biased region" description="Polar residues" evidence="9">
    <location>
        <begin position="203"/>
        <end position="239"/>
    </location>
</feature>
<feature type="compositionally biased region" description="Low complexity" evidence="9">
    <location>
        <begin position="560"/>
        <end position="589"/>
    </location>
</feature>
<feature type="region of interest" description="Disordered" evidence="9">
    <location>
        <begin position="770"/>
        <end position="811"/>
    </location>
</feature>
<proteinExistence type="inferred from homology"/>
<feature type="region of interest" description="Disordered" evidence="9">
    <location>
        <begin position="175"/>
        <end position="261"/>
    </location>
</feature>
<evidence type="ECO:0000313" key="12">
    <source>
        <dbReference type="EMBL" id="GAW06499.1"/>
    </source>
</evidence>
<evidence type="ECO:0000256" key="1">
    <source>
        <dbReference type="ARBA" id="ARBA00005234"/>
    </source>
</evidence>
<dbReference type="PANTHER" id="PTHR46896">
    <property type="entry name" value="SENTRIN-SPECIFIC PROTEASE"/>
    <property type="match status" value="1"/>
</dbReference>
<feature type="region of interest" description="Disordered" evidence="9">
    <location>
        <begin position="299"/>
        <end position="350"/>
    </location>
</feature>
<dbReference type="InterPro" id="IPR051947">
    <property type="entry name" value="Sentrin-specific_protease"/>
</dbReference>
<keyword evidence="10" id="KW-0732">Signal</keyword>
<evidence type="ECO:0000256" key="4">
    <source>
        <dbReference type="ARBA" id="ARBA00022670"/>
    </source>
</evidence>
<dbReference type="GO" id="GO:0005737">
    <property type="term" value="C:cytoplasm"/>
    <property type="evidence" value="ECO:0007669"/>
    <property type="project" value="TreeGrafter"/>
</dbReference>